<dbReference type="AlphaFoldDB" id="A0AAX2QMN3"/>
<evidence type="ECO:0000313" key="1">
    <source>
        <dbReference type="EMBL" id="TCU25284.1"/>
    </source>
</evidence>
<evidence type="ECO:0000313" key="2">
    <source>
        <dbReference type="Proteomes" id="UP000295021"/>
    </source>
</evidence>
<dbReference type="EMBL" id="SMBI01000005">
    <property type="protein sequence ID" value="TCU25284.1"/>
    <property type="molecule type" value="Genomic_DNA"/>
</dbReference>
<gene>
    <name evidence="1" type="ORF">EV131_105398</name>
</gene>
<comment type="caution">
    <text evidence="1">The sequence shown here is derived from an EMBL/GenBank/DDBJ whole genome shotgun (WGS) entry which is preliminary data.</text>
</comment>
<name>A0AAX2QMN3_9HYPH</name>
<organism evidence="1 2">
    <name type="scientific">Rhizobium laguerreae</name>
    <dbReference type="NCBI Taxonomy" id="1076926"/>
    <lineage>
        <taxon>Bacteria</taxon>
        <taxon>Pseudomonadati</taxon>
        <taxon>Pseudomonadota</taxon>
        <taxon>Alphaproteobacteria</taxon>
        <taxon>Hyphomicrobiales</taxon>
        <taxon>Rhizobiaceae</taxon>
        <taxon>Rhizobium/Agrobacterium group</taxon>
        <taxon>Rhizobium</taxon>
    </lineage>
</organism>
<dbReference type="Pfam" id="PF09550">
    <property type="entry name" value="Phage_TAC_6"/>
    <property type="match status" value="1"/>
</dbReference>
<dbReference type="Proteomes" id="UP000295021">
    <property type="component" value="Unassembled WGS sequence"/>
</dbReference>
<accession>A0AAX2QMN3</accession>
<protein>
    <submittedName>
        <fullName evidence="1">Tail assembly chaperone</fullName>
    </submittedName>
</protein>
<proteinExistence type="predicted"/>
<reference evidence="1 2" key="1">
    <citation type="submission" date="2019-03" db="EMBL/GenBank/DDBJ databases">
        <title>Genomic Encyclopedia of Type Strains, Phase IV (KMG-V): Genome sequencing to study the core and pangenomes of soil and plant-associated prokaryotes.</title>
        <authorList>
            <person name="Whitman W."/>
        </authorList>
    </citation>
    <scope>NUCLEOTIDE SEQUENCE [LARGE SCALE GENOMIC DNA]</scope>
    <source>
        <strain evidence="1 2">FB403</strain>
    </source>
</reference>
<dbReference type="InterPro" id="IPR019056">
    <property type="entry name" value="Phage_TAC_6"/>
</dbReference>
<sequence length="92" mass="10793">MELGLDPERFWRLTLREMKFIIDGAVAKLKRERRERITLAWNTAKLTVYAPQKSRDFVKLESLIAEKREAADARPHWKTVLAKVQAWATAKK</sequence>